<protein>
    <submittedName>
        <fullName evidence="2">Uncharacterized protein</fullName>
    </submittedName>
</protein>
<name>A0A699R697_TANCI</name>
<proteinExistence type="predicted"/>
<comment type="caution">
    <text evidence="2">The sequence shown here is derived from an EMBL/GenBank/DDBJ whole genome shotgun (WGS) entry which is preliminary data.</text>
</comment>
<feature type="region of interest" description="Disordered" evidence="1">
    <location>
        <begin position="1"/>
        <end position="32"/>
    </location>
</feature>
<gene>
    <name evidence="2" type="ORF">Tci_850614</name>
</gene>
<dbReference type="AlphaFoldDB" id="A0A699R697"/>
<organism evidence="2">
    <name type="scientific">Tanacetum cinerariifolium</name>
    <name type="common">Dalmatian daisy</name>
    <name type="synonym">Chrysanthemum cinerariifolium</name>
    <dbReference type="NCBI Taxonomy" id="118510"/>
    <lineage>
        <taxon>Eukaryota</taxon>
        <taxon>Viridiplantae</taxon>
        <taxon>Streptophyta</taxon>
        <taxon>Embryophyta</taxon>
        <taxon>Tracheophyta</taxon>
        <taxon>Spermatophyta</taxon>
        <taxon>Magnoliopsida</taxon>
        <taxon>eudicotyledons</taxon>
        <taxon>Gunneridae</taxon>
        <taxon>Pentapetalae</taxon>
        <taxon>asterids</taxon>
        <taxon>campanulids</taxon>
        <taxon>Asterales</taxon>
        <taxon>Asteraceae</taxon>
        <taxon>Asteroideae</taxon>
        <taxon>Anthemideae</taxon>
        <taxon>Anthemidinae</taxon>
        <taxon>Tanacetum</taxon>
    </lineage>
</organism>
<reference evidence="2" key="1">
    <citation type="journal article" date="2019" name="Sci. Rep.">
        <title>Draft genome of Tanacetum cinerariifolium, the natural source of mosquito coil.</title>
        <authorList>
            <person name="Yamashiro T."/>
            <person name="Shiraishi A."/>
            <person name="Satake H."/>
            <person name="Nakayama K."/>
        </authorList>
    </citation>
    <scope>NUCLEOTIDE SEQUENCE</scope>
</reference>
<evidence type="ECO:0000313" key="2">
    <source>
        <dbReference type="EMBL" id="GFC78644.1"/>
    </source>
</evidence>
<feature type="non-terminal residue" evidence="2">
    <location>
        <position position="1"/>
    </location>
</feature>
<accession>A0A699R697</accession>
<feature type="compositionally biased region" description="Basic and acidic residues" evidence="1">
    <location>
        <begin position="1"/>
        <end position="12"/>
    </location>
</feature>
<dbReference type="EMBL" id="BKCJ011066724">
    <property type="protein sequence ID" value="GFC78644.1"/>
    <property type="molecule type" value="Genomic_DNA"/>
</dbReference>
<sequence length="142" mass="15681">SSRHSLSDHSSHDLSSTSAGSSRKRRRSPITFVPTLPPISGALSHIRADLIASPKRVRDSGYLTDVEVVPRETSLRDDAIARVAAVDKDEIETGVRGPVEVRVERITHHVMLEDIPEPTQEGAVEVTYETLGDLVQRFHDHT</sequence>
<evidence type="ECO:0000256" key="1">
    <source>
        <dbReference type="SAM" id="MobiDB-lite"/>
    </source>
</evidence>